<feature type="transmembrane region" description="Helical" evidence="1">
    <location>
        <begin position="35"/>
        <end position="53"/>
    </location>
</feature>
<organism evidence="2 3">
    <name type="scientific">Hungatella hathewayi</name>
    <dbReference type="NCBI Taxonomy" id="154046"/>
    <lineage>
        <taxon>Bacteria</taxon>
        <taxon>Bacillati</taxon>
        <taxon>Bacillota</taxon>
        <taxon>Clostridia</taxon>
        <taxon>Lachnospirales</taxon>
        <taxon>Lachnospiraceae</taxon>
        <taxon>Hungatella</taxon>
    </lineage>
</organism>
<evidence type="ECO:0000313" key="3">
    <source>
        <dbReference type="Proteomes" id="UP001055091"/>
    </source>
</evidence>
<comment type="caution">
    <text evidence="2">The sequence shown here is derived from an EMBL/GenBank/DDBJ whole genome shotgun (WGS) entry which is preliminary data.</text>
</comment>
<feature type="transmembrane region" description="Helical" evidence="1">
    <location>
        <begin position="7"/>
        <end position="29"/>
    </location>
</feature>
<dbReference type="AlphaFoldDB" id="A0AA37JH06"/>
<keyword evidence="1" id="KW-1133">Transmembrane helix</keyword>
<keyword evidence="1" id="KW-0812">Transmembrane</keyword>
<dbReference type="Proteomes" id="UP001055091">
    <property type="component" value="Unassembled WGS sequence"/>
</dbReference>
<evidence type="ECO:0000313" key="2">
    <source>
        <dbReference type="EMBL" id="GKH00762.1"/>
    </source>
</evidence>
<sequence>MKNKINTITILIILFVSVGIGTFICNVLERTEINIWLARGIGALVTVVGFQLCKRKSDSYWDIYTRGRNGN</sequence>
<proteinExistence type="predicted"/>
<keyword evidence="1" id="KW-0472">Membrane</keyword>
<evidence type="ECO:0000256" key="1">
    <source>
        <dbReference type="SAM" id="Phobius"/>
    </source>
</evidence>
<name>A0AA37JH06_9FIRM</name>
<dbReference type="EMBL" id="BQNJ01000001">
    <property type="protein sequence ID" value="GKH00762.1"/>
    <property type="molecule type" value="Genomic_DNA"/>
</dbReference>
<protein>
    <submittedName>
        <fullName evidence="2">Uncharacterized protein</fullName>
    </submittedName>
</protein>
<accession>A0AA37JH06</accession>
<reference evidence="2" key="1">
    <citation type="submission" date="2022-01" db="EMBL/GenBank/DDBJ databases">
        <title>Novel bile acid biosynthetic pathways are enriched in the microbiome of centenarians.</title>
        <authorList>
            <person name="Sato Y."/>
            <person name="Atarashi K."/>
            <person name="Plichta R.D."/>
            <person name="Arai Y."/>
            <person name="Sasajima S."/>
            <person name="Kearney M.S."/>
            <person name="Suda W."/>
            <person name="Takeshita K."/>
            <person name="Sasaki T."/>
            <person name="Okamoto S."/>
            <person name="Skelly N.A."/>
            <person name="Okamura Y."/>
            <person name="Vlamakis H."/>
            <person name="Li Y."/>
            <person name="Tanoue T."/>
            <person name="Takei H."/>
            <person name="Nittono H."/>
            <person name="Narushima S."/>
            <person name="Irie J."/>
            <person name="Itoh H."/>
            <person name="Moriya K."/>
            <person name="Sugiura Y."/>
            <person name="Suematsu M."/>
            <person name="Moritoki N."/>
            <person name="Shibata S."/>
            <person name="Littman R.D."/>
            <person name="Fischbach A.M."/>
            <person name="Uwamino Y."/>
            <person name="Inoue T."/>
            <person name="Honda A."/>
            <person name="Hattori M."/>
            <person name="Murai T."/>
            <person name="Xavier J.R."/>
            <person name="Hirose N."/>
            <person name="Honda K."/>
        </authorList>
    </citation>
    <scope>NUCLEOTIDE SEQUENCE</scope>
    <source>
        <strain evidence="2">CE91-St55</strain>
    </source>
</reference>
<gene>
    <name evidence="2" type="ORF">CE91St55_27430</name>
</gene>